<feature type="domain" description="Subtelomeric hrmA-associated cluster protein AFUB-079030/YDR124W-like helical bundle" evidence="1">
    <location>
        <begin position="42"/>
        <end position="159"/>
    </location>
</feature>
<sequence>MYLPDNIFHIQIPYPSDLDIERGLWIIKDPLNSTQLLIFRCHESDRIRSWYRKMLSTLVESDLCRIVGALERYVEPHRAELYPYDNDQRIPSWWPRHISYKIPSRLQKKGMIAVIARILFPICPHGLRAKDVALALQPVRKNCSTRAAEKILDAIISVRVSEERCLGRHFQPLSNECPLAASPIRTNQPGAASMAERHNRIHRRRPVFNVNIPGVVHMVFFGVYESGRFFRYVSTSLNKRNIRLSDAEKSFELEVKRVEEGRKTPSSR</sequence>
<gene>
    <name evidence="2" type="ORF">BDV29DRAFT_183183</name>
</gene>
<organism evidence="2 3">
    <name type="scientific">Aspergillus leporis</name>
    <dbReference type="NCBI Taxonomy" id="41062"/>
    <lineage>
        <taxon>Eukaryota</taxon>
        <taxon>Fungi</taxon>
        <taxon>Dikarya</taxon>
        <taxon>Ascomycota</taxon>
        <taxon>Pezizomycotina</taxon>
        <taxon>Eurotiomycetes</taxon>
        <taxon>Eurotiomycetidae</taxon>
        <taxon>Eurotiales</taxon>
        <taxon>Aspergillaceae</taxon>
        <taxon>Aspergillus</taxon>
        <taxon>Aspergillus subgen. Circumdati</taxon>
    </lineage>
</organism>
<dbReference type="PANTHER" id="PTHR36102:SF1">
    <property type="entry name" value="YDR124W-LIKE HELICAL BUNDLE DOMAIN-CONTAINING PROTEIN"/>
    <property type="match status" value="1"/>
</dbReference>
<dbReference type="OrthoDB" id="4408830at2759"/>
<dbReference type="AlphaFoldDB" id="A0A5N5WKY3"/>
<accession>A0A5N5WKY3</accession>
<dbReference type="InterPro" id="IPR047092">
    <property type="entry name" value="AFUB_07903/YDR124W-like_hel"/>
</dbReference>
<name>A0A5N5WKY3_9EURO</name>
<dbReference type="InterPro" id="IPR021264">
    <property type="entry name" value="AFUB_079030/YDR124W-like"/>
</dbReference>
<dbReference type="EMBL" id="ML732351">
    <property type="protein sequence ID" value="KAB8069198.1"/>
    <property type="molecule type" value="Genomic_DNA"/>
</dbReference>
<reference evidence="2 3" key="1">
    <citation type="submission" date="2019-04" db="EMBL/GenBank/DDBJ databases">
        <title>Friends and foes A comparative genomics study of 23 Aspergillus species from section Flavi.</title>
        <authorList>
            <consortium name="DOE Joint Genome Institute"/>
            <person name="Kjaerbolling I."/>
            <person name="Vesth T."/>
            <person name="Frisvad J.C."/>
            <person name="Nybo J.L."/>
            <person name="Theobald S."/>
            <person name="Kildgaard S."/>
            <person name="Isbrandt T."/>
            <person name="Kuo A."/>
            <person name="Sato A."/>
            <person name="Lyhne E.K."/>
            <person name="Kogle M.E."/>
            <person name="Wiebenga A."/>
            <person name="Kun R.S."/>
            <person name="Lubbers R.J."/>
            <person name="Makela M.R."/>
            <person name="Barry K."/>
            <person name="Chovatia M."/>
            <person name="Clum A."/>
            <person name="Daum C."/>
            <person name="Haridas S."/>
            <person name="He G."/>
            <person name="LaButti K."/>
            <person name="Lipzen A."/>
            <person name="Mondo S."/>
            <person name="Riley R."/>
            <person name="Salamov A."/>
            <person name="Simmons B.A."/>
            <person name="Magnuson J.K."/>
            <person name="Henrissat B."/>
            <person name="Mortensen U.H."/>
            <person name="Larsen T.O."/>
            <person name="Devries R.P."/>
            <person name="Grigoriev I.V."/>
            <person name="Machida M."/>
            <person name="Baker S.E."/>
            <person name="Andersen M.R."/>
        </authorList>
    </citation>
    <scope>NUCLEOTIDE SEQUENCE [LARGE SCALE GENOMIC DNA]</scope>
    <source>
        <strain evidence="2 3">CBS 151.66</strain>
    </source>
</reference>
<protein>
    <recommendedName>
        <fullName evidence="1">Subtelomeric hrmA-associated cluster protein AFUB-079030/YDR124W-like helical bundle domain-containing protein</fullName>
    </recommendedName>
</protein>
<proteinExistence type="predicted"/>
<evidence type="ECO:0000259" key="1">
    <source>
        <dbReference type="Pfam" id="PF11001"/>
    </source>
</evidence>
<evidence type="ECO:0000313" key="3">
    <source>
        <dbReference type="Proteomes" id="UP000326565"/>
    </source>
</evidence>
<evidence type="ECO:0000313" key="2">
    <source>
        <dbReference type="EMBL" id="KAB8069198.1"/>
    </source>
</evidence>
<dbReference type="PANTHER" id="PTHR36102">
    <property type="entry name" value="CHROMOSOME 10, WHOLE GENOME SHOTGUN SEQUENCE"/>
    <property type="match status" value="1"/>
</dbReference>
<dbReference type="Proteomes" id="UP000326565">
    <property type="component" value="Unassembled WGS sequence"/>
</dbReference>
<dbReference type="Pfam" id="PF11001">
    <property type="entry name" value="AFUB_07903_YDR124W_hel"/>
    <property type="match status" value="1"/>
</dbReference>
<keyword evidence="3" id="KW-1185">Reference proteome</keyword>